<dbReference type="PANTHER" id="PTHR28008:SF1">
    <property type="entry name" value="DOMAIN PROTEIN, PUTATIVE (AFU_ORTHOLOGUE AFUA_3G10980)-RELATED"/>
    <property type="match status" value="1"/>
</dbReference>
<evidence type="ECO:0000256" key="1">
    <source>
        <dbReference type="SAM" id="MobiDB-lite"/>
    </source>
</evidence>
<evidence type="ECO:0000313" key="4">
    <source>
        <dbReference type="Proteomes" id="UP000305067"/>
    </source>
</evidence>
<feature type="region of interest" description="Disordered" evidence="1">
    <location>
        <begin position="207"/>
        <end position="239"/>
    </location>
</feature>
<feature type="transmembrane region" description="Helical" evidence="2">
    <location>
        <begin position="80"/>
        <end position="100"/>
    </location>
</feature>
<dbReference type="AlphaFoldDB" id="A0A5C3R4B3"/>
<dbReference type="EMBL" id="ML178816">
    <property type="protein sequence ID" value="TFL05724.1"/>
    <property type="molecule type" value="Genomic_DNA"/>
</dbReference>
<feature type="transmembrane region" description="Helical" evidence="2">
    <location>
        <begin position="20"/>
        <end position="39"/>
    </location>
</feature>
<gene>
    <name evidence="3" type="ORF">BDV98DRAFT_560535</name>
</gene>
<evidence type="ECO:0000313" key="3">
    <source>
        <dbReference type="EMBL" id="TFL05724.1"/>
    </source>
</evidence>
<evidence type="ECO:0008006" key="5">
    <source>
        <dbReference type="Google" id="ProtNLM"/>
    </source>
</evidence>
<proteinExistence type="predicted"/>
<sequence>MKSTKFRVPKYDLPIRIRLWFIALACVIMVILALLGFTQSAQSWISVNDKVLHFTCFALATGVMYFVVDVDEDARSIWIWRNLSMLFTLFACFFCGGIVSEFVQSMLPYKTFQWGDIVANLIGCSCGLLISYHLEKQYRHRREIQRLYQPISTAATSRESFDSDDDEAVDATQLLPLHYPPRSPAHALSKTGSLRNVWDAREEIFGIGDSDDGDYDGPRQSQAKGGDAPDIPKIHVTHS</sequence>
<keyword evidence="2" id="KW-0812">Transmembrane</keyword>
<keyword evidence="2" id="KW-1133">Transmembrane helix</keyword>
<organism evidence="3 4">
    <name type="scientific">Pterulicium gracile</name>
    <dbReference type="NCBI Taxonomy" id="1884261"/>
    <lineage>
        <taxon>Eukaryota</taxon>
        <taxon>Fungi</taxon>
        <taxon>Dikarya</taxon>
        <taxon>Basidiomycota</taxon>
        <taxon>Agaricomycotina</taxon>
        <taxon>Agaricomycetes</taxon>
        <taxon>Agaricomycetidae</taxon>
        <taxon>Agaricales</taxon>
        <taxon>Pleurotineae</taxon>
        <taxon>Pterulaceae</taxon>
        <taxon>Pterulicium</taxon>
    </lineage>
</organism>
<keyword evidence="2" id="KW-0472">Membrane</keyword>
<accession>A0A5C3R4B3</accession>
<feature type="transmembrane region" description="Helical" evidence="2">
    <location>
        <begin position="51"/>
        <end position="68"/>
    </location>
</feature>
<dbReference type="PANTHER" id="PTHR28008">
    <property type="entry name" value="DOMAIN PROTEIN, PUTATIVE (AFU_ORTHOLOGUE AFUA_3G10980)-RELATED"/>
    <property type="match status" value="1"/>
</dbReference>
<feature type="transmembrane region" description="Helical" evidence="2">
    <location>
        <begin position="112"/>
        <end position="132"/>
    </location>
</feature>
<protein>
    <recommendedName>
        <fullName evidence="5">VanZ-like domain-containing protein</fullName>
    </recommendedName>
</protein>
<evidence type="ECO:0000256" key="2">
    <source>
        <dbReference type="SAM" id="Phobius"/>
    </source>
</evidence>
<dbReference type="Proteomes" id="UP000305067">
    <property type="component" value="Unassembled WGS sequence"/>
</dbReference>
<keyword evidence="4" id="KW-1185">Reference proteome</keyword>
<dbReference type="OrthoDB" id="63581at2759"/>
<reference evidence="3 4" key="1">
    <citation type="journal article" date="2019" name="Nat. Ecol. Evol.">
        <title>Megaphylogeny resolves global patterns of mushroom evolution.</title>
        <authorList>
            <person name="Varga T."/>
            <person name="Krizsan K."/>
            <person name="Foldi C."/>
            <person name="Dima B."/>
            <person name="Sanchez-Garcia M."/>
            <person name="Sanchez-Ramirez S."/>
            <person name="Szollosi G.J."/>
            <person name="Szarkandi J.G."/>
            <person name="Papp V."/>
            <person name="Albert L."/>
            <person name="Andreopoulos W."/>
            <person name="Angelini C."/>
            <person name="Antonin V."/>
            <person name="Barry K.W."/>
            <person name="Bougher N.L."/>
            <person name="Buchanan P."/>
            <person name="Buyck B."/>
            <person name="Bense V."/>
            <person name="Catcheside P."/>
            <person name="Chovatia M."/>
            <person name="Cooper J."/>
            <person name="Damon W."/>
            <person name="Desjardin D."/>
            <person name="Finy P."/>
            <person name="Geml J."/>
            <person name="Haridas S."/>
            <person name="Hughes K."/>
            <person name="Justo A."/>
            <person name="Karasinski D."/>
            <person name="Kautmanova I."/>
            <person name="Kiss B."/>
            <person name="Kocsube S."/>
            <person name="Kotiranta H."/>
            <person name="LaButti K.M."/>
            <person name="Lechner B.E."/>
            <person name="Liimatainen K."/>
            <person name="Lipzen A."/>
            <person name="Lukacs Z."/>
            <person name="Mihaltcheva S."/>
            <person name="Morgado L.N."/>
            <person name="Niskanen T."/>
            <person name="Noordeloos M.E."/>
            <person name="Ohm R.A."/>
            <person name="Ortiz-Santana B."/>
            <person name="Ovrebo C."/>
            <person name="Racz N."/>
            <person name="Riley R."/>
            <person name="Savchenko A."/>
            <person name="Shiryaev A."/>
            <person name="Soop K."/>
            <person name="Spirin V."/>
            <person name="Szebenyi C."/>
            <person name="Tomsovsky M."/>
            <person name="Tulloss R.E."/>
            <person name="Uehling J."/>
            <person name="Grigoriev I.V."/>
            <person name="Vagvolgyi C."/>
            <person name="Papp T."/>
            <person name="Martin F.M."/>
            <person name="Miettinen O."/>
            <person name="Hibbett D.S."/>
            <person name="Nagy L.G."/>
        </authorList>
    </citation>
    <scope>NUCLEOTIDE SEQUENCE [LARGE SCALE GENOMIC DNA]</scope>
    <source>
        <strain evidence="3 4">CBS 309.79</strain>
    </source>
</reference>
<name>A0A5C3R4B3_9AGAR</name>